<keyword evidence="1" id="KW-0472">Membrane</keyword>
<evidence type="ECO:0000256" key="1">
    <source>
        <dbReference type="SAM" id="Phobius"/>
    </source>
</evidence>
<dbReference type="RefSeq" id="WP_322448865.1">
    <property type="nucleotide sequence ID" value="NZ_JAXOFX010000029.1"/>
</dbReference>
<feature type="domain" description="YdbS-like PH" evidence="2">
    <location>
        <begin position="65"/>
        <end position="145"/>
    </location>
</feature>
<evidence type="ECO:0000313" key="4">
    <source>
        <dbReference type="Proteomes" id="UP001290455"/>
    </source>
</evidence>
<feature type="transmembrane region" description="Helical" evidence="1">
    <location>
        <begin position="12"/>
        <end position="35"/>
    </location>
</feature>
<keyword evidence="4" id="KW-1185">Reference proteome</keyword>
<comment type="caution">
    <text evidence="3">The sequence shown here is derived from an EMBL/GenBank/DDBJ whole genome shotgun (WGS) entry which is preliminary data.</text>
</comment>
<accession>A0ABU5J5I8</accession>
<feature type="transmembrane region" description="Helical" evidence="1">
    <location>
        <begin position="179"/>
        <end position="203"/>
    </location>
</feature>
<evidence type="ECO:0000259" key="2">
    <source>
        <dbReference type="Pfam" id="PF03703"/>
    </source>
</evidence>
<dbReference type="PANTHER" id="PTHR34473">
    <property type="entry name" value="UPF0699 TRANSMEMBRANE PROTEIN YDBS"/>
    <property type="match status" value="1"/>
</dbReference>
<feature type="domain" description="YdbS-like PH" evidence="2">
    <location>
        <begin position="398"/>
        <end position="478"/>
    </location>
</feature>
<dbReference type="EMBL" id="JAXOFX010000029">
    <property type="protein sequence ID" value="MDZ5474586.1"/>
    <property type="molecule type" value="Genomic_DNA"/>
</dbReference>
<feature type="domain" description="YdbS-like PH" evidence="2">
    <location>
        <begin position="250"/>
        <end position="331"/>
    </location>
</feature>
<protein>
    <submittedName>
        <fullName evidence="3">PH domain-containing protein</fullName>
    </submittedName>
</protein>
<feature type="transmembrane region" description="Helical" evidence="1">
    <location>
        <begin position="380"/>
        <end position="396"/>
    </location>
</feature>
<feature type="transmembrane region" description="Helical" evidence="1">
    <location>
        <begin position="41"/>
        <end position="63"/>
    </location>
</feature>
<feature type="transmembrane region" description="Helical" evidence="1">
    <location>
        <begin position="223"/>
        <end position="248"/>
    </location>
</feature>
<evidence type="ECO:0000313" key="3">
    <source>
        <dbReference type="EMBL" id="MDZ5474586.1"/>
    </source>
</evidence>
<feature type="transmembrane region" description="Helical" evidence="1">
    <location>
        <begin position="356"/>
        <end position="374"/>
    </location>
</feature>
<dbReference type="PANTHER" id="PTHR34473:SF2">
    <property type="entry name" value="UPF0699 TRANSMEMBRANE PROTEIN YDBT"/>
    <property type="match status" value="1"/>
</dbReference>
<dbReference type="InterPro" id="IPR005182">
    <property type="entry name" value="YdbS-like_PH"/>
</dbReference>
<sequence length="496" mass="56905">MFEPKRLHPITAVLSFFKQLKELFFPFMVFIFLGTRDNEGISSFVLVIGATGILLLLLIKGILSWYRFTYRIEDNELRIEYGLFVTKKRYIPFERIQSLDLSEGILHRPFQLVKVKVETAGSNGIEDAEGVLTAIKKEEAEAIQEIFAASKRMQKDKGLNETEIQVEDNIIYQATPKELFILASTSGGVGVVISAVLAFIFQFEEIIPYERVFKGLEEFVTSGLVFVSLVLFVGFLFAWIIALIATMIKYANFTVRKVGEDLVITRGLLERRQFTIPIKRIQAIRISENIVRQPIGYATVIVESAGGSSVNEESSKVVLLPVIKKSKIQALIEPFLTEYLFTDDFKTVPRRSFIRYLFRGWIYVIPLIIIPILIFKLWGLLSSILFLLVSSIWSYLKYKDAGWDIQQLQLSLRYRTLVKHTVFMKRYKIQSFSFRESYFQRKKKLATVEASVKSGLGGTGGTVIDLNKEDVLEIYKWYSSERRLSPTETNLDTETK</sequence>
<keyword evidence="1" id="KW-1133">Transmembrane helix</keyword>
<dbReference type="InterPro" id="IPR014529">
    <property type="entry name" value="UCP026631"/>
</dbReference>
<dbReference type="Proteomes" id="UP001290455">
    <property type="component" value="Unassembled WGS sequence"/>
</dbReference>
<dbReference type="PIRSF" id="PIRSF026631">
    <property type="entry name" value="UCP026631"/>
    <property type="match status" value="1"/>
</dbReference>
<reference evidence="3 4" key="1">
    <citation type="submission" date="2023-11" db="EMBL/GenBank/DDBJ databases">
        <title>Bacillus jintuensis, isolated from a mudflat on the Beibu Gulf coast.</title>
        <authorList>
            <person name="Li M."/>
        </authorList>
    </citation>
    <scope>NUCLEOTIDE SEQUENCE [LARGE SCALE GENOMIC DNA]</scope>
    <source>
        <strain evidence="3 4">31A1R</strain>
    </source>
</reference>
<dbReference type="Pfam" id="PF03703">
    <property type="entry name" value="bPH_2"/>
    <property type="match status" value="3"/>
</dbReference>
<proteinExistence type="predicted"/>
<keyword evidence="1" id="KW-0812">Transmembrane</keyword>
<name>A0ABU5J5I8_9BACI</name>
<organism evidence="3 4">
    <name type="scientific">Robertmurraya mangrovi</name>
    <dbReference type="NCBI Taxonomy" id="3098077"/>
    <lineage>
        <taxon>Bacteria</taxon>
        <taxon>Bacillati</taxon>
        <taxon>Bacillota</taxon>
        <taxon>Bacilli</taxon>
        <taxon>Bacillales</taxon>
        <taxon>Bacillaceae</taxon>
        <taxon>Robertmurraya</taxon>
    </lineage>
</organism>
<gene>
    <name evidence="3" type="ORF">SM124_23250</name>
</gene>